<reference evidence="1 2" key="1">
    <citation type="journal article" date="2024" name="Commun. Biol.">
        <title>Comparative genomic analysis of thermophilic fungi reveals convergent evolutionary adaptations and gene losses.</title>
        <authorList>
            <person name="Steindorff A.S."/>
            <person name="Aguilar-Pontes M.V."/>
            <person name="Robinson A.J."/>
            <person name="Andreopoulos B."/>
            <person name="LaButti K."/>
            <person name="Kuo A."/>
            <person name="Mondo S."/>
            <person name="Riley R."/>
            <person name="Otillar R."/>
            <person name="Haridas S."/>
            <person name="Lipzen A."/>
            <person name="Grimwood J."/>
            <person name="Schmutz J."/>
            <person name="Clum A."/>
            <person name="Reid I.D."/>
            <person name="Moisan M.C."/>
            <person name="Butler G."/>
            <person name="Nguyen T.T.M."/>
            <person name="Dewar K."/>
            <person name="Conant G."/>
            <person name="Drula E."/>
            <person name="Henrissat B."/>
            <person name="Hansel C."/>
            <person name="Singer S."/>
            <person name="Hutchinson M.I."/>
            <person name="de Vries R.P."/>
            <person name="Natvig D.O."/>
            <person name="Powell A.J."/>
            <person name="Tsang A."/>
            <person name="Grigoriev I.V."/>
        </authorList>
    </citation>
    <scope>NUCLEOTIDE SEQUENCE [LARGE SCALE GENOMIC DNA]</scope>
    <source>
        <strain evidence="1 2">ATCC 24622</strain>
    </source>
</reference>
<accession>A0ABR3XDE9</accession>
<protein>
    <recommendedName>
        <fullName evidence="3">Cupin 2 conserved barrel domain-containing protein</fullName>
    </recommendedName>
</protein>
<dbReference type="CDD" id="cd02231">
    <property type="entry name" value="cupin_BLL6423-like"/>
    <property type="match status" value="1"/>
</dbReference>
<dbReference type="InterPro" id="IPR047142">
    <property type="entry name" value="OryJ/VirC-like"/>
</dbReference>
<evidence type="ECO:0000313" key="1">
    <source>
        <dbReference type="EMBL" id="KAL1873992.1"/>
    </source>
</evidence>
<dbReference type="PANTHER" id="PTHR36156:SF2">
    <property type="entry name" value="CUPIN TYPE-2 DOMAIN-CONTAINING PROTEIN"/>
    <property type="match status" value="1"/>
</dbReference>
<organism evidence="1 2">
    <name type="scientific">Phialemonium thermophilum</name>
    <dbReference type="NCBI Taxonomy" id="223376"/>
    <lineage>
        <taxon>Eukaryota</taxon>
        <taxon>Fungi</taxon>
        <taxon>Dikarya</taxon>
        <taxon>Ascomycota</taxon>
        <taxon>Pezizomycotina</taxon>
        <taxon>Sordariomycetes</taxon>
        <taxon>Sordariomycetidae</taxon>
        <taxon>Cephalothecales</taxon>
        <taxon>Cephalothecaceae</taxon>
        <taxon>Phialemonium</taxon>
    </lineage>
</organism>
<keyword evidence="2" id="KW-1185">Reference proteome</keyword>
<evidence type="ECO:0008006" key="3">
    <source>
        <dbReference type="Google" id="ProtNLM"/>
    </source>
</evidence>
<dbReference type="Proteomes" id="UP001586593">
    <property type="component" value="Unassembled WGS sequence"/>
</dbReference>
<name>A0ABR3XDE9_9PEZI</name>
<dbReference type="InterPro" id="IPR014710">
    <property type="entry name" value="RmlC-like_jellyroll"/>
</dbReference>
<dbReference type="EMBL" id="JAZHXJ010000113">
    <property type="protein sequence ID" value="KAL1873992.1"/>
    <property type="molecule type" value="Genomic_DNA"/>
</dbReference>
<evidence type="ECO:0000313" key="2">
    <source>
        <dbReference type="Proteomes" id="UP001586593"/>
    </source>
</evidence>
<dbReference type="Gene3D" id="2.60.120.10">
    <property type="entry name" value="Jelly Rolls"/>
    <property type="match status" value="1"/>
</dbReference>
<comment type="caution">
    <text evidence="1">The sequence shown here is derived from an EMBL/GenBank/DDBJ whole genome shotgun (WGS) entry which is preliminary data.</text>
</comment>
<dbReference type="InterPro" id="IPR011051">
    <property type="entry name" value="RmlC_Cupin_sf"/>
</dbReference>
<sequence length="195" mass="21534">MATDPRPPTENQLAPDLPGPVTYLTGHNKDGKAIVLQRRPAKWGRFDEDRLGMAVAYTTKYPADLNDDADVAAHDARLAQGPMSLVAKGGTLIRFVDFAPNYECLMHRTQSLDYGIVIEGEIIAVFDSGEEVLMRPGDIMVQRVTMHAWRNPSPNNWARMIFCLQDCKPLIINGKVMGEDLSKGKNEIPPSGNDA</sequence>
<dbReference type="PANTHER" id="PTHR36156">
    <property type="entry name" value="SLR2101 PROTEIN"/>
    <property type="match status" value="1"/>
</dbReference>
<dbReference type="SUPFAM" id="SSF51182">
    <property type="entry name" value="RmlC-like cupins"/>
    <property type="match status" value="1"/>
</dbReference>
<gene>
    <name evidence="1" type="ORF">VTK73DRAFT_643</name>
</gene>
<proteinExistence type="predicted"/>